<dbReference type="SMART" id="SM01111">
    <property type="entry name" value="CVNH"/>
    <property type="match status" value="1"/>
</dbReference>
<name>A0A428TYR9_9HYPO</name>
<dbReference type="PANTHER" id="PTHR42076:SF1">
    <property type="entry name" value="CYANOVIRIN-N DOMAIN-CONTAINING PROTEIN"/>
    <property type="match status" value="1"/>
</dbReference>
<gene>
    <name evidence="2" type="ORF">CDV31_008753</name>
</gene>
<reference evidence="2 3" key="1">
    <citation type="submission" date="2017-06" db="EMBL/GenBank/DDBJ databases">
        <title>Cmopartive genomic analysis of Ambrosia Fusariam Clade fungi.</title>
        <authorList>
            <person name="Stajich J.E."/>
            <person name="Carrillo J."/>
            <person name="Kijimoto T."/>
            <person name="Eskalen A."/>
            <person name="O'Donnell K."/>
            <person name="Kasson M."/>
        </authorList>
    </citation>
    <scope>NUCLEOTIDE SEQUENCE [LARGE SCALE GENOMIC DNA]</scope>
    <source>
        <strain evidence="2 3">NRRL 20438</strain>
    </source>
</reference>
<feature type="domain" description="Cyanovirin-N" evidence="1">
    <location>
        <begin position="29"/>
        <end position="132"/>
    </location>
</feature>
<protein>
    <recommendedName>
        <fullName evidence="1">Cyanovirin-N domain-containing protein</fullName>
    </recommendedName>
</protein>
<dbReference type="Gene3D" id="2.30.60.10">
    <property type="entry name" value="Cyanovirin-N"/>
    <property type="match status" value="2"/>
</dbReference>
<sequence>MFSTLLPNMEEYDVYDQDNPKLLIRSKINFHLAARDIELIQGHILRARVSWEGDWKLVTLDLDRYIGTSSEGRLVWGAKDFSWSSTKVEMAKDVYGWCPMLYATSMDFRGRALRSALNLAQCIGIENGALVCYFSQGATNVRLGKDPGNGWCPLVFATIKDSLGVSKNCGLYLGRCIGIENYGLSCDISKAHLTEPVRNPQGGVNYFILPSRGYF</sequence>
<organism evidence="2 3">
    <name type="scientific">Fusarium ambrosium</name>
    <dbReference type="NCBI Taxonomy" id="131363"/>
    <lineage>
        <taxon>Eukaryota</taxon>
        <taxon>Fungi</taxon>
        <taxon>Dikarya</taxon>
        <taxon>Ascomycota</taxon>
        <taxon>Pezizomycotina</taxon>
        <taxon>Sordariomycetes</taxon>
        <taxon>Hypocreomycetidae</taxon>
        <taxon>Hypocreales</taxon>
        <taxon>Nectriaceae</taxon>
        <taxon>Fusarium</taxon>
        <taxon>Fusarium solani species complex</taxon>
    </lineage>
</organism>
<evidence type="ECO:0000259" key="1">
    <source>
        <dbReference type="SMART" id="SM01111"/>
    </source>
</evidence>
<keyword evidence="3" id="KW-1185">Reference proteome</keyword>
<proteinExistence type="predicted"/>
<dbReference type="SUPFAM" id="SSF51322">
    <property type="entry name" value="Cyanovirin-N"/>
    <property type="match status" value="1"/>
</dbReference>
<dbReference type="Proteomes" id="UP000288429">
    <property type="component" value="Unassembled WGS sequence"/>
</dbReference>
<dbReference type="EMBL" id="NIZV01000117">
    <property type="protein sequence ID" value="RSM07200.1"/>
    <property type="molecule type" value="Genomic_DNA"/>
</dbReference>
<dbReference type="InterPro" id="IPR011058">
    <property type="entry name" value="Cyanovirin-N"/>
</dbReference>
<dbReference type="AlphaFoldDB" id="A0A428TYR9"/>
<evidence type="ECO:0000313" key="3">
    <source>
        <dbReference type="Proteomes" id="UP000288429"/>
    </source>
</evidence>
<dbReference type="PANTHER" id="PTHR42076">
    <property type="entry name" value="CYANOVIRIN-N HOMOLOG"/>
    <property type="match status" value="1"/>
</dbReference>
<accession>A0A428TYR9</accession>
<comment type="caution">
    <text evidence="2">The sequence shown here is derived from an EMBL/GenBank/DDBJ whole genome shotgun (WGS) entry which is preliminary data.</text>
</comment>
<dbReference type="InterPro" id="IPR036673">
    <property type="entry name" value="Cyanovirin-N_sf"/>
</dbReference>
<evidence type="ECO:0000313" key="2">
    <source>
        <dbReference type="EMBL" id="RSM07200.1"/>
    </source>
</evidence>
<dbReference type="Pfam" id="PF08881">
    <property type="entry name" value="CVNH"/>
    <property type="match status" value="1"/>
</dbReference>